<dbReference type="PANTHER" id="PTHR21600:SF40">
    <property type="entry name" value="PSEUDOURIDYLATE SYNTHASE RPUSD2"/>
    <property type="match status" value="1"/>
</dbReference>
<feature type="compositionally biased region" description="Basic and acidic residues" evidence="1">
    <location>
        <begin position="1"/>
        <end position="25"/>
    </location>
</feature>
<dbReference type="PANTHER" id="PTHR21600">
    <property type="entry name" value="MITOCHONDRIAL RNA PSEUDOURIDINE SYNTHASE"/>
    <property type="match status" value="1"/>
</dbReference>
<dbReference type="OrthoDB" id="424794at2759"/>
<evidence type="ECO:0000256" key="1">
    <source>
        <dbReference type="SAM" id="MobiDB-lite"/>
    </source>
</evidence>
<dbReference type="STRING" id="1890364.A0A2P6NDA8"/>
<dbReference type="AlphaFoldDB" id="A0A2P6NDA8"/>
<dbReference type="InterPro" id="IPR006145">
    <property type="entry name" value="PsdUridine_synth_RsuA/RluA"/>
</dbReference>
<feature type="region of interest" description="Disordered" evidence="1">
    <location>
        <begin position="1"/>
        <end position="36"/>
    </location>
</feature>
<dbReference type="Gene3D" id="3.30.2350.10">
    <property type="entry name" value="Pseudouridine synthase"/>
    <property type="match status" value="1"/>
</dbReference>
<dbReference type="Pfam" id="PF00849">
    <property type="entry name" value="PseudoU_synth_2"/>
    <property type="match status" value="1"/>
</dbReference>
<keyword evidence="4" id="KW-1185">Reference proteome</keyword>
<dbReference type="GO" id="GO:0003723">
    <property type="term" value="F:RNA binding"/>
    <property type="evidence" value="ECO:0007669"/>
    <property type="project" value="InterPro"/>
</dbReference>
<dbReference type="GO" id="GO:0009982">
    <property type="term" value="F:pseudouridine synthase activity"/>
    <property type="evidence" value="ECO:0007669"/>
    <property type="project" value="InterPro"/>
</dbReference>
<sequence>MTSKDEHHKSTRENEENSQQKRTYRDIITSQRAKKLERKDETVTEEELAETDYYFDGGLRCVRPYWFKFSTFTKPRWAGKQLIDVLATEFIDYPSAYYEEKIDKGLVSINGSVATKRQIPPSMPVHSCGRYRHNTILMIMANDFGLKSLHCVHRLDRLTSGLLILAKTKGSANKLASLIRGGLVQKTYVARVAGNFPAGRQDVSVPILTQPRRKGLSETIDIEDGKISRTVFDAMGYDEVGLAVGGRIRSEPT</sequence>
<dbReference type="InParanoid" id="A0A2P6NDA8"/>
<dbReference type="EMBL" id="MDYQ01000113">
    <property type="protein sequence ID" value="PRP81943.1"/>
    <property type="molecule type" value="Genomic_DNA"/>
</dbReference>
<dbReference type="Proteomes" id="UP000241769">
    <property type="component" value="Unassembled WGS sequence"/>
</dbReference>
<dbReference type="InterPro" id="IPR020103">
    <property type="entry name" value="PsdUridine_synth_cat_dom_sf"/>
</dbReference>
<dbReference type="InterPro" id="IPR050188">
    <property type="entry name" value="RluA_PseudoU_synthase"/>
</dbReference>
<evidence type="ECO:0000259" key="2">
    <source>
        <dbReference type="Pfam" id="PF00849"/>
    </source>
</evidence>
<reference evidence="3 4" key="1">
    <citation type="journal article" date="2018" name="Genome Biol. Evol.">
        <title>Multiple Roots of Fruiting Body Formation in Amoebozoa.</title>
        <authorList>
            <person name="Hillmann F."/>
            <person name="Forbes G."/>
            <person name="Novohradska S."/>
            <person name="Ferling I."/>
            <person name="Riege K."/>
            <person name="Groth M."/>
            <person name="Westermann M."/>
            <person name="Marz M."/>
            <person name="Spaller T."/>
            <person name="Winckler T."/>
            <person name="Schaap P."/>
            <person name="Glockner G."/>
        </authorList>
    </citation>
    <scope>NUCLEOTIDE SEQUENCE [LARGE SCALE GENOMIC DNA]</scope>
    <source>
        <strain evidence="3 4">Jena</strain>
    </source>
</reference>
<organism evidence="3 4">
    <name type="scientific">Planoprotostelium fungivorum</name>
    <dbReference type="NCBI Taxonomy" id="1890364"/>
    <lineage>
        <taxon>Eukaryota</taxon>
        <taxon>Amoebozoa</taxon>
        <taxon>Evosea</taxon>
        <taxon>Variosea</taxon>
        <taxon>Cavosteliida</taxon>
        <taxon>Cavosteliaceae</taxon>
        <taxon>Planoprotostelium</taxon>
    </lineage>
</organism>
<dbReference type="GO" id="GO:0000455">
    <property type="term" value="P:enzyme-directed rRNA pseudouridine synthesis"/>
    <property type="evidence" value="ECO:0007669"/>
    <property type="project" value="TreeGrafter"/>
</dbReference>
<accession>A0A2P6NDA8</accession>
<protein>
    <submittedName>
        <fullName evidence="3">RNA pseudouridylate synthase domain-containing protein 2-like</fullName>
    </submittedName>
</protein>
<dbReference type="InterPro" id="IPR006224">
    <property type="entry name" value="PsdUridine_synth_RluA-like_CS"/>
</dbReference>
<gene>
    <name evidence="3" type="ORF">PROFUN_10515</name>
</gene>
<evidence type="ECO:0000313" key="4">
    <source>
        <dbReference type="Proteomes" id="UP000241769"/>
    </source>
</evidence>
<feature type="domain" description="Pseudouridine synthase RsuA/RluA-like" evidence="2">
    <location>
        <begin position="120"/>
        <end position="235"/>
    </location>
</feature>
<proteinExistence type="predicted"/>
<evidence type="ECO:0000313" key="3">
    <source>
        <dbReference type="EMBL" id="PRP81943.1"/>
    </source>
</evidence>
<name>A0A2P6NDA8_9EUKA</name>
<dbReference type="SUPFAM" id="SSF55120">
    <property type="entry name" value="Pseudouridine synthase"/>
    <property type="match status" value="1"/>
</dbReference>
<dbReference type="PROSITE" id="PS01129">
    <property type="entry name" value="PSI_RLU"/>
    <property type="match status" value="1"/>
</dbReference>
<comment type="caution">
    <text evidence="3">The sequence shown here is derived from an EMBL/GenBank/DDBJ whole genome shotgun (WGS) entry which is preliminary data.</text>
</comment>